<evidence type="ECO:0000256" key="1">
    <source>
        <dbReference type="ARBA" id="ARBA00004123"/>
    </source>
</evidence>
<dbReference type="GO" id="GO:0071039">
    <property type="term" value="P:nuclear polyadenylation-dependent CUT catabolic process"/>
    <property type="evidence" value="ECO:0007669"/>
    <property type="project" value="TreeGrafter"/>
</dbReference>
<feature type="compositionally biased region" description="Basic and acidic residues" evidence="10">
    <location>
        <begin position="38"/>
        <end position="53"/>
    </location>
</feature>
<evidence type="ECO:0000256" key="3">
    <source>
        <dbReference type="ARBA" id="ARBA00022737"/>
    </source>
</evidence>
<keyword evidence="13" id="KW-1185">Reference proteome</keyword>
<dbReference type="PROSITE" id="PS50158">
    <property type="entry name" value="ZF_CCHC"/>
    <property type="match status" value="1"/>
</dbReference>
<feature type="compositionally biased region" description="Basic and acidic residues" evidence="10">
    <location>
        <begin position="474"/>
        <end position="483"/>
    </location>
</feature>
<feature type="compositionally biased region" description="Basic residues" evidence="10">
    <location>
        <begin position="590"/>
        <end position="600"/>
    </location>
</feature>
<dbReference type="Proteomes" id="UP001152799">
    <property type="component" value="Chromosome 6"/>
</dbReference>
<dbReference type="OrthoDB" id="7608935at2759"/>
<evidence type="ECO:0000256" key="10">
    <source>
        <dbReference type="SAM" id="MobiDB-lite"/>
    </source>
</evidence>
<evidence type="ECO:0000256" key="5">
    <source>
        <dbReference type="ARBA" id="ARBA00022833"/>
    </source>
</evidence>
<feature type="region of interest" description="Disordered" evidence="10">
    <location>
        <begin position="357"/>
        <end position="530"/>
    </location>
</feature>
<dbReference type="InterPro" id="IPR051644">
    <property type="entry name" value="TRAMP_AT-DNA-binding"/>
</dbReference>
<evidence type="ECO:0000313" key="13">
    <source>
        <dbReference type="Proteomes" id="UP001152799"/>
    </source>
</evidence>
<keyword evidence="3" id="KW-0677">Repeat</keyword>
<dbReference type="SUPFAM" id="SSF57756">
    <property type="entry name" value="Retrovirus zinc finger-like domains"/>
    <property type="match status" value="1"/>
</dbReference>
<feature type="compositionally biased region" description="Basic and acidic residues" evidence="10">
    <location>
        <begin position="500"/>
        <end position="512"/>
    </location>
</feature>
<dbReference type="InterPro" id="IPR001878">
    <property type="entry name" value="Znf_CCHC"/>
</dbReference>
<keyword evidence="6" id="KW-0539">Nucleus</keyword>
<evidence type="ECO:0000256" key="9">
    <source>
        <dbReference type="PROSITE-ProRule" id="PRU00047"/>
    </source>
</evidence>
<organism evidence="12 13">
    <name type="scientific">Ceutorhynchus assimilis</name>
    <name type="common">cabbage seed weevil</name>
    <dbReference type="NCBI Taxonomy" id="467358"/>
    <lineage>
        <taxon>Eukaryota</taxon>
        <taxon>Metazoa</taxon>
        <taxon>Ecdysozoa</taxon>
        <taxon>Arthropoda</taxon>
        <taxon>Hexapoda</taxon>
        <taxon>Insecta</taxon>
        <taxon>Pterygota</taxon>
        <taxon>Neoptera</taxon>
        <taxon>Endopterygota</taxon>
        <taxon>Coleoptera</taxon>
        <taxon>Polyphaga</taxon>
        <taxon>Cucujiformia</taxon>
        <taxon>Curculionidae</taxon>
        <taxon>Ceutorhynchinae</taxon>
        <taxon>Ceutorhynchus</taxon>
    </lineage>
</organism>
<keyword evidence="4 9" id="KW-0863">Zinc-finger</keyword>
<dbReference type="GO" id="GO:0008270">
    <property type="term" value="F:zinc ion binding"/>
    <property type="evidence" value="ECO:0007669"/>
    <property type="project" value="UniProtKB-KW"/>
</dbReference>
<dbReference type="PANTHER" id="PTHR46543:SF1">
    <property type="entry name" value="ZINC FINGER CCHC DOMAIN-CONTAINING PROTEIN 7"/>
    <property type="match status" value="1"/>
</dbReference>
<dbReference type="InterPro" id="IPR036875">
    <property type="entry name" value="Znf_CCHC_sf"/>
</dbReference>
<feature type="region of interest" description="Disordered" evidence="10">
    <location>
        <begin position="972"/>
        <end position="1038"/>
    </location>
</feature>
<evidence type="ECO:0000256" key="7">
    <source>
        <dbReference type="ARBA" id="ARBA00041190"/>
    </source>
</evidence>
<feature type="domain" description="CCHC-type" evidence="11">
    <location>
        <begin position="800"/>
        <end position="816"/>
    </location>
</feature>
<dbReference type="EMBL" id="OU892282">
    <property type="protein sequence ID" value="CAH1131826.1"/>
    <property type="molecule type" value="Genomic_DNA"/>
</dbReference>
<keyword evidence="5" id="KW-0862">Zinc</keyword>
<evidence type="ECO:0000256" key="2">
    <source>
        <dbReference type="ARBA" id="ARBA00022723"/>
    </source>
</evidence>
<evidence type="ECO:0000256" key="4">
    <source>
        <dbReference type="ARBA" id="ARBA00022771"/>
    </source>
</evidence>
<dbReference type="Gene3D" id="4.10.60.10">
    <property type="entry name" value="Zinc finger, CCHC-type"/>
    <property type="match status" value="2"/>
</dbReference>
<accession>A0A9P0DIJ0</accession>
<gene>
    <name evidence="12" type="ORF">CEUTPL_LOCUS10383</name>
</gene>
<name>A0A9P0DIJ0_9CUCU</name>
<feature type="region of interest" description="Disordered" evidence="10">
    <location>
        <begin position="1052"/>
        <end position="1086"/>
    </location>
</feature>
<feature type="region of interest" description="Disordered" evidence="10">
    <location>
        <begin position="38"/>
        <end position="121"/>
    </location>
</feature>
<comment type="subcellular location">
    <subcellularLocation>
        <location evidence="1">Nucleus</location>
    </subcellularLocation>
</comment>
<proteinExistence type="predicted"/>
<evidence type="ECO:0000259" key="11">
    <source>
        <dbReference type="PROSITE" id="PS50158"/>
    </source>
</evidence>
<evidence type="ECO:0000256" key="8">
    <source>
        <dbReference type="ARBA" id="ARBA00043023"/>
    </source>
</evidence>
<feature type="region of interest" description="Disordered" evidence="10">
    <location>
        <begin position="303"/>
        <end position="328"/>
    </location>
</feature>
<dbReference type="GO" id="GO:0071037">
    <property type="term" value="P:nuclear polyadenylation-dependent snRNA catabolic process"/>
    <property type="evidence" value="ECO:0007669"/>
    <property type="project" value="TreeGrafter"/>
</dbReference>
<dbReference type="GO" id="GO:0071038">
    <property type="term" value="P:TRAMP-dependent tRNA surveillance pathway"/>
    <property type="evidence" value="ECO:0007669"/>
    <property type="project" value="TreeGrafter"/>
</dbReference>
<evidence type="ECO:0000313" key="12">
    <source>
        <dbReference type="EMBL" id="CAH1131826.1"/>
    </source>
</evidence>
<dbReference type="AlphaFoldDB" id="A0A9P0DIJ0"/>
<dbReference type="SMART" id="SM00343">
    <property type="entry name" value="ZnF_C2HC"/>
    <property type="match status" value="4"/>
</dbReference>
<feature type="compositionally biased region" description="Basic and acidic residues" evidence="10">
    <location>
        <begin position="521"/>
        <end position="530"/>
    </location>
</feature>
<dbReference type="GO" id="GO:0003723">
    <property type="term" value="F:RNA binding"/>
    <property type="evidence" value="ECO:0007669"/>
    <property type="project" value="TreeGrafter"/>
</dbReference>
<feature type="compositionally biased region" description="Polar residues" evidence="10">
    <location>
        <begin position="67"/>
        <end position="103"/>
    </location>
</feature>
<feature type="compositionally biased region" description="Basic and acidic residues" evidence="10">
    <location>
        <begin position="972"/>
        <end position="984"/>
    </location>
</feature>
<dbReference type="GO" id="GO:0071031">
    <property type="term" value="P:nuclear mRNA surveillance of mRNA 3'-end processing"/>
    <property type="evidence" value="ECO:0007669"/>
    <property type="project" value="TreeGrafter"/>
</dbReference>
<dbReference type="GO" id="GO:0031499">
    <property type="term" value="C:TRAMP complex"/>
    <property type="evidence" value="ECO:0007669"/>
    <property type="project" value="TreeGrafter"/>
</dbReference>
<dbReference type="PANTHER" id="PTHR46543">
    <property type="entry name" value="ZINC FINGER CCHC DOMAIN-CONTAINING PROTEIN 7"/>
    <property type="match status" value="1"/>
</dbReference>
<dbReference type="GO" id="GO:0071035">
    <property type="term" value="P:nuclear polyadenylation-dependent rRNA catabolic process"/>
    <property type="evidence" value="ECO:0007669"/>
    <property type="project" value="TreeGrafter"/>
</dbReference>
<keyword evidence="2" id="KW-0479">Metal-binding</keyword>
<evidence type="ECO:0000256" key="6">
    <source>
        <dbReference type="ARBA" id="ARBA00023242"/>
    </source>
</evidence>
<sequence length="1274" mass="145764">MLTDEIDEDIEALLYAQVYHAKSAEGNKSQIIVAREDISNANDKEECMDDNRQQENYGQPANLEPSPETTPTADPNLSLNNLQCSEISTSTTKTGSLEPTQIPVSPDDPISDQEHTNQNFCPGPKFFDRLQSFKTKTNWSDKCEQALINVQAGLINEKQFFRILRRVSLQKKKRRKQAQKTLSTVCSDIVYLSDSSDDSDIEIVSVKEKNMEEVTQISDSDEGGENDDIIYIEPPPVPVVTVADETDENEELPDEPPGVEEPSLHIDEEASNDFLPAATTSGENFNFSLHGSEFQDAEFVRPANPCDHYETESSTSTSDFNRESSREFSNTVKTIVFNEVDFPKDIFDDSNNLEKFGELITPKRKNKSANSEDDLEKAGTSGYRKRHNRRKSSESGSSSESDYDPSESHQHLPHLSPMVPVQSSPLKKRKNSVQNKDRPLEENQDIIAGEDTNADKKTKKKRKKKNTGDTTNEDLEKSDESDVHTTTSSLTKGATAPTIKTEKIAKKNELPKKNMKKKNKTGREEIIPQADRTRKEEIALRAHLRLFDEIEELRGETEQIVGDLMTRKGRTRWLLRSQKAGEENADIVPLRKKKKKKKKNKAVENLNDGVDQSNAEIDLIITEEEQNDMFGNDFDKGPMEGDQETTCTKVTEEECKKRKSDNNFERNDNKEAEKNKKTKRNSSSKQNSFADKEVNGVGQDEEKVEDNLITVDEDDDILIIEKPIPLHVIQSSESEDDIISFGDLGQELQLANIENERKNDDKLKDFDIENIKSRMSDDPLKWQVNTKDINKVKTPACGPRCRKCRQTGHIAMRCPNKQELPRCFLCGFEGHEEPRCKNKVCFTCGARGSFSTVYCYRCVNQRKLRCALCHLIGHSSEGCPDLWRRYHSTTKRGPVVVSKDNRLKPKNLRWCSGCAANGHLEFQCKSYRWLREYPVTSPIIFEWHDVYDSKNDESVGKAFDLRGILDSNRENTSDLRKKLDERRMKSSTNSIASTADTTQTDADNNTNAKSQTSQTSTETPKVSQPPSTESPLPPEGPQILQVCQTQNPILSAERSLNVSPNKPDININKSKKRRQNRDRRPNPVSFMNNRHAQYETRNWSNERYQSVLNPNLGMDNRPYPNQIQQFPNQPQQFPNQIQQFSNQFQQFSNQIQQFPNQIQQFPNQIQPFNQIQQLNLFNPIPAFYQPPRYYDFTRDNERWNDNNPQMFTRLTYEKPRPLLDIAFSPPNNRHLPVRNFSSRDFSNAPFTITREPSPRLLEFSGPHQSEMVMHFVEP</sequence>
<reference evidence="12" key="1">
    <citation type="submission" date="2022-01" db="EMBL/GenBank/DDBJ databases">
        <authorList>
            <person name="King R."/>
        </authorList>
    </citation>
    <scope>NUCLEOTIDE SEQUENCE</scope>
</reference>
<feature type="compositionally biased region" description="Polar residues" evidence="10">
    <location>
        <begin position="1009"/>
        <end position="1030"/>
    </location>
</feature>
<feature type="compositionally biased region" description="Low complexity" evidence="10">
    <location>
        <begin position="994"/>
        <end position="1008"/>
    </location>
</feature>
<feature type="compositionally biased region" description="Basic and acidic residues" evidence="10">
    <location>
        <begin position="650"/>
        <end position="675"/>
    </location>
</feature>
<feature type="region of interest" description="Disordered" evidence="10">
    <location>
        <begin position="632"/>
        <end position="707"/>
    </location>
</feature>
<protein>
    <recommendedName>
        <fullName evidence="7">Zinc finger CCHC domain-containing protein 7</fullName>
    </recommendedName>
    <alternativeName>
        <fullName evidence="8">TRAMP-like complex RNA-binding factor ZCCHC7</fullName>
    </alternativeName>
</protein>
<dbReference type="GO" id="GO:0071036">
    <property type="term" value="P:nuclear polyadenylation-dependent snoRNA catabolic process"/>
    <property type="evidence" value="ECO:0007669"/>
    <property type="project" value="TreeGrafter"/>
</dbReference>
<feature type="region of interest" description="Disordered" evidence="10">
    <location>
        <begin position="580"/>
        <end position="609"/>
    </location>
</feature>